<evidence type="ECO:0000256" key="3">
    <source>
        <dbReference type="SAM" id="Phobius"/>
    </source>
</evidence>
<sequence length="842" mass="94630">MSYYAKTKHQAFIKLTQAQNAERMSNMQGRDDLLDAFSPPSSSSTQPPSPLSLSPLAYSPPTTDTNSTDTLKSSPSIPVSLPSDAPIAALQMPTASLIPQCLEFSSPKSRIKRYNLESPIAPSYKYPDSEAKKSPYPKAVLICKNKAQFQDRSLNLNEPVKIGRAVGKCRPLQINGIFDCKVLSRNHALLYYEKNKFYLQDTGSSNGTFVNNVRLSNSNETSLPKEIFSGDHVQFGVDVTESSKYLTIPCISATLKLYHADGSEAKPSEGIALHGLNSNVKYFNLLQLSSWLQEARQREEILRNKLINLSTILQKAQASSEQSWKSMVEEDILLSRIESLQMKLKSLLDSDLNRPDEVILHLWKEVMNLQEDRERYESKAKDAIQKALQEKLLVISKNYELQIALSSSEEQRDHYKDTCDSLLDEMKKLAEEHDKQFKELQEMQDKYKSLAKAFENISNDLRLSTKITEDEGNKKPKENGVIDNQIDYNKVTDPFEHSSPEENTKLNMEDHFTSYDLNKFSSLDETMTHCTSTGLNNIEETVSSTEIPSENEVTALFHNDIITDETIIEKLDDANTSQSIHSSDLSASEISDQTLQSENLPDEGLSESYSSQPETEKLDVESEISTNYFPSTQATEEKVIDEESEVTNHINDESKCTEDISKEMTDENSLVRKESNDDMSLDGSTNSDEISMLSVITNDTKPEVIMEEPCSLKDDAVSENNNIVPNEIEISSTTVNDVATDTQCLLDENTTNINESSLLVDSDLLEKYEQEVAELKSLSEQYKADNHKLKDELTTLKHEYDLVAYQNRTASICAIVPLIILSLAFIFAYYPSFSSVTGTMES</sequence>
<dbReference type="AlphaFoldDB" id="T1JU13"/>
<feature type="coiled-coil region" evidence="1">
    <location>
        <begin position="366"/>
        <end position="460"/>
    </location>
</feature>
<feature type="domain" description="FHA" evidence="4">
    <location>
        <begin position="160"/>
        <end position="215"/>
    </location>
</feature>
<organism evidence="5 6">
    <name type="scientific">Tetranychus urticae</name>
    <name type="common">Two-spotted spider mite</name>
    <dbReference type="NCBI Taxonomy" id="32264"/>
    <lineage>
        <taxon>Eukaryota</taxon>
        <taxon>Metazoa</taxon>
        <taxon>Ecdysozoa</taxon>
        <taxon>Arthropoda</taxon>
        <taxon>Chelicerata</taxon>
        <taxon>Arachnida</taxon>
        <taxon>Acari</taxon>
        <taxon>Acariformes</taxon>
        <taxon>Trombidiformes</taxon>
        <taxon>Prostigmata</taxon>
        <taxon>Eleutherengona</taxon>
        <taxon>Raphignathae</taxon>
        <taxon>Tetranychoidea</taxon>
        <taxon>Tetranychidae</taxon>
        <taxon>Tetranychus</taxon>
    </lineage>
</organism>
<dbReference type="STRING" id="32264.T1JU13"/>
<evidence type="ECO:0000313" key="6">
    <source>
        <dbReference type="Proteomes" id="UP000015104"/>
    </source>
</evidence>
<evidence type="ECO:0000256" key="2">
    <source>
        <dbReference type="SAM" id="MobiDB-lite"/>
    </source>
</evidence>
<reference evidence="5" key="2">
    <citation type="submission" date="2015-06" db="UniProtKB">
        <authorList>
            <consortium name="EnsemblMetazoa"/>
        </authorList>
    </citation>
    <scope>IDENTIFICATION</scope>
</reference>
<feature type="transmembrane region" description="Helical" evidence="3">
    <location>
        <begin position="809"/>
        <end position="830"/>
    </location>
</feature>
<dbReference type="PANTHER" id="PTHR15715">
    <property type="entry name" value="CENTROSOMAL PROTEIN OF 170 KDA"/>
    <property type="match status" value="1"/>
</dbReference>
<dbReference type="InterPro" id="IPR051176">
    <property type="entry name" value="Cent_Immune-Sig_Mod"/>
</dbReference>
<dbReference type="SUPFAM" id="SSF49879">
    <property type="entry name" value="SMAD/FHA domain"/>
    <property type="match status" value="1"/>
</dbReference>
<dbReference type="InterPro" id="IPR008984">
    <property type="entry name" value="SMAD_FHA_dom_sf"/>
</dbReference>
<gene>
    <name evidence="5" type="primary">107367660</name>
</gene>
<evidence type="ECO:0000313" key="5">
    <source>
        <dbReference type="EnsemblMetazoa" id="tetur01g16170.1"/>
    </source>
</evidence>
<dbReference type="eggNOG" id="KOG3872">
    <property type="taxonomic scope" value="Eukaryota"/>
</dbReference>
<dbReference type="KEGG" id="tut:107367660"/>
<feature type="region of interest" description="Disordered" evidence="2">
    <location>
        <begin position="31"/>
        <end position="77"/>
    </location>
</feature>
<dbReference type="PROSITE" id="PS50006">
    <property type="entry name" value="FHA_DOMAIN"/>
    <property type="match status" value="1"/>
</dbReference>
<keyword evidence="3" id="KW-1133">Transmembrane helix</keyword>
<name>T1JU13_TETUR</name>
<dbReference type="Pfam" id="PF00498">
    <property type="entry name" value="FHA"/>
    <property type="match status" value="1"/>
</dbReference>
<dbReference type="OrthoDB" id="687730at2759"/>
<dbReference type="EnsemblMetazoa" id="tetur01g16170.1">
    <property type="protein sequence ID" value="tetur01g16170.1"/>
    <property type="gene ID" value="tetur01g16170"/>
</dbReference>
<evidence type="ECO:0000256" key="1">
    <source>
        <dbReference type="SAM" id="Coils"/>
    </source>
</evidence>
<dbReference type="Proteomes" id="UP000015104">
    <property type="component" value="Unassembled WGS sequence"/>
</dbReference>
<keyword evidence="1" id="KW-0175">Coiled coil</keyword>
<dbReference type="InterPro" id="IPR000253">
    <property type="entry name" value="FHA_dom"/>
</dbReference>
<feature type="coiled-coil region" evidence="1">
    <location>
        <begin position="765"/>
        <end position="799"/>
    </location>
</feature>
<dbReference type="Gene3D" id="2.60.200.20">
    <property type="match status" value="1"/>
</dbReference>
<proteinExistence type="predicted"/>
<dbReference type="CDD" id="cd22679">
    <property type="entry name" value="FHA_SLMAP"/>
    <property type="match status" value="1"/>
</dbReference>
<feature type="compositionally biased region" description="Polar residues" evidence="2">
    <location>
        <begin position="579"/>
        <end position="599"/>
    </location>
</feature>
<protein>
    <recommendedName>
        <fullName evidence="4">FHA domain-containing protein</fullName>
    </recommendedName>
</protein>
<feature type="compositionally biased region" description="Low complexity" evidence="2">
    <location>
        <begin position="38"/>
        <end position="70"/>
    </location>
</feature>
<dbReference type="HOGENOM" id="CLU_338131_0_0_1"/>
<accession>T1JU13</accession>
<evidence type="ECO:0000259" key="4">
    <source>
        <dbReference type="PROSITE" id="PS50006"/>
    </source>
</evidence>
<dbReference type="PANTHER" id="PTHR15715:SF37">
    <property type="entry name" value="LD47843P"/>
    <property type="match status" value="1"/>
</dbReference>
<keyword evidence="3" id="KW-0472">Membrane</keyword>
<dbReference type="SMART" id="SM00240">
    <property type="entry name" value="FHA"/>
    <property type="match status" value="1"/>
</dbReference>
<feature type="region of interest" description="Disordered" evidence="2">
    <location>
        <begin position="579"/>
        <end position="620"/>
    </location>
</feature>
<dbReference type="EMBL" id="CAEY01000486">
    <property type="status" value="NOT_ANNOTATED_CDS"/>
    <property type="molecule type" value="Genomic_DNA"/>
</dbReference>
<keyword evidence="6" id="KW-1185">Reference proteome</keyword>
<reference evidence="6" key="1">
    <citation type="submission" date="2011-08" db="EMBL/GenBank/DDBJ databases">
        <authorList>
            <person name="Rombauts S."/>
        </authorList>
    </citation>
    <scope>NUCLEOTIDE SEQUENCE</scope>
    <source>
        <strain evidence="6">London</strain>
    </source>
</reference>
<keyword evidence="3" id="KW-0812">Transmembrane</keyword>